<proteinExistence type="predicted"/>
<dbReference type="PANTHER" id="PTHR21228:SF1">
    <property type="entry name" value="FAST KINASE DOMAIN-CONTAINING PROTEIN 2, MITOCHONDRIAL"/>
    <property type="match status" value="1"/>
</dbReference>
<dbReference type="SMART" id="SM00952">
    <property type="entry name" value="RAP"/>
    <property type="match status" value="1"/>
</dbReference>
<accession>A0A672YV81</accession>
<dbReference type="GO" id="GO:0000963">
    <property type="term" value="P:mitochondrial RNA processing"/>
    <property type="evidence" value="ECO:0007669"/>
    <property type="project" value="TreeGrafter"/>
</dbReference>
<dbReference type="InterPro" id="IPR010622">
    <property type="entry name" value="FAST_Leu-rich"/>
</dbReference>
<reference evidence="4" key="1">
    <citation type="submission" date="2019-06" db="EMBL/GenBank/DDBJ databases">
        <authorList>
            <consortium name="Wellcome Sanger Institute Data Sharing"/>
        </authorList>
    </citation>
    <scope>NUCLEOTIDE SEQUENCE [LARGE SCALE GENOMIC DNA]</scope>
</reference>
<dbReference type="AlphaFoldDB" id="A0A672YV81"/>
<evidence type="ECO:0000259" key="3">
    <source>
        <dbReference type="PROSITE" id="PS51286"/>
    </source>
</evidence>
<evidence type="ECO:0000256" key="2">
    <source>
        <dbReference type="ARBA" id="ARBA00023128"/>
    </source>
</evidence>
<feature type="domain" description="RAP" evidence="3">
    <location>
        <begin position="590"/>
        <end position="647"/>
    </location>
</feature>
<dbReference type="InterPro" id="IPR013584">
    <property type="entry name" value="RAP"/>
</dbReference>
<dbReference type="InterPro" id="IPR050870">
    <property type="entry name" value="FAST_kinase"/>
</dbReference>
<dbReference type="Proteomes" id="UP000472271">
    <property type="component" value="Chromosome 2"/>
</dbReference>
<sequence>MSAWVTEELMRLALRFCSRRSLWQQRIIPVNASIKDVSLPCQQLSHVWSTRQSQTCFSQVITNSVRYYSEGSISSKELNDKEHVFNPPAQTQSSNPALVQGQQKHPFMELLAQCGSPSDVLDLTTVYSPTARQVSNCLSHMWSIMKKMSQEQHHYELQLMFEHPAFEKFMQKAMASVHYMRSEDLVYALLGMIKLEVPQKSRVIQTFLRVCQEKLNHFDEKSLSILASCLQQMEDSPSVRALKEGMRLLVEVRLPEIKNVIPLQSMMRLVGKDAPLTLKRKLEVKALSMTDQFSLPNAQHMIYTMATMGFHSKPLLAICSKKVTENLHGIPFNRLYKVMQSSKELLYRDLEMLTGISDYVASTIDIWTNKQVLLFLSVFESLVFCPTALMEVYAEKVIANPDALTLRDLLLVLKVYSSLNYDLRHHRQPFLDSLSQALDSYLPKMSGYGLLQAVYCLCLQGHFPSAPLEHLLQSSTLEQLRTTAPRFLPYQERKFQVVDLCLRLDRPPLPQPLTVPRSVLGDPAPINPLFNNLILEDLQRIVGEEGWTLQEKVVVENIYVIDNVITKPEPRRTSVTEGEEISPVESSQRIVLICMPHSGVCYGTSNPRGHMAVKIRHLRILGYEPVLVTEQELHSVSEEERAKLLRERIFTGKHTSDTQSNTEQPET</sequence>
<comment type="subcellular location">
    <subcellularLocation>
        <location evidence="1">Mitochondrion</location>
    </subcellularLocation>
</comment>
<organism evidence="4 5">
    <name type="scientific">Sphaeramia orbicularis</name>
    <name type="common">orbiculate cardinalfish</name>
    <dbReference type="NCBI Taxonomy" id="375764"/>
    <lineage>
        <taxon>Eukaryota</taxon>
        <taxon>Metazoa</taxon>
        <taxon>Chordata</taxon>
        <taxon>Craniata</taxon>
        <taxon>Vertebrata</taxon>
        <taxon>Euteleostomi</taxon>
        <taxon>Actinopterygii</taxon>
        <taxon>Neopterygii</taxon>
        <taxon>Teleostei</taxon>
        <taxon>Neoteleostei</taxon>
        <taxon>Acanthomorphata</taxon>
        <taxon>Gobiaria</taxon>
        <taxon>Kurtiformes</taxon>
        <taxon>Apogonoidei</taxon>
        <taxon>Apogonidae</taxon>
        <taxon>Apogoninae</taxon>
        <taxon>Sphaeramia</taxon>
    </lineage>
</organism>
<reference evidence="4" key="3">
    <citation type="submission" date="2025-09" db="UniProtKB">
        <authorList>
            <consortium name="Ensembl"/>
        </authorList>
    </citation>
    <scope>IDENTIFICATION</scope>
</reference>
<dbReference type="GO" id="GO:0044528">
    <property type="term" value="P:regulation of mitochondrial mRNA stability"/>
    <property type="evidence" value="ECO:0007669"/>
    <property type="project" value="InterPro"/>
</dbReference>
<dbReference type="GeneID" id="115431278"/>
<dbReference type="RefSeq" id="XP_030007398.1">
    <property type="nucleotide sequence ID" value="XM_030151538.1"/>
</dbReference>
<dbReference type="GO" id="GO:0005759">
    <property type="term" value="C:mitochondrial matrix"/>
    <property type="evidence" value="ECO:0007669"/>
    <property type="project" value="TreeGrafter"/>
</dbReference>
<dbReference type="GO" id="GO:0003723">
    <property type="term" value="F:RNA binding"/>
    <property type="evidence" value="ECO:0007669"/>
    <property type="project" value="TreeGrafter"/>
</dbReference>
<dbReference type="OrthoDB" id="9369505at2759"/>
<dbReference type="PROSITE" id="PS51286">
    <property type="entry name" value="RAP"/>
    <property type="match status" value="1"/>
</dbReference>
<gene>
    <name evidence="4" type="primary">fastkd2</name>
</gene>
<dbReference type="RefSeq" id="XP_030007403.1">
    <property type="nucleotide sequence ID" value="XM_030151543.1"/>
</dbReference>
<dbReference type="PANTHER" id="PTHR21228">
    <property type="entry name" value="FAST LEU-RICH DOMAIN-CONTAINING"/>
    <property type="match status" value="1"/>
</dbReference>
<evidence type="ECO:0000256" key="1">
    <source>
        <dbReference type="ARBA" id="ARBA00004173"/>
    </source>
</evidence>
<keyword evidence="2" id="KW-0496">Mitochondrion</keyword>
<name>A0A672YV81_9TELE</name>
<dbReference type="Pfam" id="PF06743">
    <property type="entry name" value="FAST_1"/>
    <property type="match status" value="1"/>
</dbReference>
<protein>
    <recommendedName>
        <fullName evidence="3">RAP domain-containing protein</fullName>
    </recommendedName>
</protein>
<evidence type="ECO:0000313" key="4">
    <source>
        <dbReference type="Ensembl" id="ENSSORP00005008494.1"/>
    </source>
</evidence>
<dbReference type="CTD" id="22868"/>
<dbReference type="GO" id="GO:0035770">
    <property type="term" value="C:ribonucleoprotein granule"/>
    <property type="evidence" value="ECO:0007669"/>
    <property type="project" value="TreeGrafter"/>
</dbReference>
<reference evidence="4" key="2">
    <citation type="submission" date="2025-08" db="UniProtKB">
        <authorList>
            <consortium name="Ensembl"/>
        </authorList>
    </citation>
    <scope>IDENTIFICATION</scope>
</reference>
<dbReference type="Ensembl" id="ENSSORT00005008791.1">
    <property type="protein sequence ID" value="ENSSORP00005008494.1"/>
    <property type="gene ID" value="ENSSORG00005004716.1"/>
</dbReference>
<dbReference type="InParanoid" id="A0A672YV81"/>
<evidence type="ECO:0000313" key="5">
    <source>
        <dbReference type="Proteomes" id="UP000472271"/>
    </source>
</evidence>
<keyword evidence="5" id="KW-1185">Reference proteome</keyword>